<name>A0AAN8EE30_9EURO</name>
<feature type="compositionally biased region" description="Basic and acidic residues" evidence="1">
    <location>
        <begin position="139"/>
        <end position="154"/>
    </location>
</feature>
<evidence type="ECO:0000256" key="1">
    <source>
        <dbReference type="SAM" id="MobiDB-lite"/>
    </source>
</evidence>
<dbReference type="InterPro" id="IPR036249">
    <property type="entry name" value="Thioredoxin-like_sf"/>
</dbReference>
<feature type="region of interest" description="Disordered" evidence="1">
    <location>
        <begin position="135"/>
        <end position="157"/>
    </location>
</feature>
<organism evidence="2 3">
    <name type="scientific">Knufia fluminis</name>
    <dbReference type="NCBI Taxonomy" id="191047"/>
    <lineage>
        <taxon>Eukaryota</taxon>
        <taxon>Fungi</taxon>
        <taxon>Dikarya</taxon>
        <taxon>Ascomycota</taxon>
        <taxon>Pezizomycotina</taxon>
        <taxon>Eurotiomycetes</taxon>
        <taxon>Chaetothyriomycetidae</taxon>
        <taxon>Chaetothyriales</taxon>
        <taxon>Trichomeriaceae</taxon>
        <taxon>Knufia</taxon>
    </lineage>
</organism>
<sequence>MSRPVQMSSGPYFRDTLRDYSMVFAMFYKCSDVNTRAMLAIFESLCEEHSTPSVAFVKVKKDDLPGLCVEHDIPRNTSVTFAAFKNERKVGMTDGTNSKELERMVESHVRSARPRLRGGDHGSCDCCDSRARTRSVSSRPERVVHAPRARDRPRSASRHRVPLVVDWPGRRHAPRNATIPADLTYVDRRGPRAVERRAHLEYLGGDGRYHRTDDVRLQRTPRGAEATYLDWSGPIAIERTIGR</sequence>
<protein>
    <recommendedName>
        <fullName evidence="4">Thioredoxin domain-containing protein</fullName>
    </recommendedName>
</protein>
<dbReference type="SUPFAM" id="SSF52833">
    <property type="entry name" value="Thioredoxin-like"/>
    <property type="match status" value="1"/>
</dbReference>
<dbReference type="Gene3D" id="3.40.30.10">
    <property type="entry name" value="Glutaredoxin"/>
    <property type="match status" value="1"/>
</dbReference>
<proteinExistence type="predicted"/>
<dbReference type="EMBL" id="JAKLMC020000011">
    <property type="protein sequence ID" value="KAK5953358.1"/>
    <property type="molecule type" value="Genomic_DNA"/>
</dbReference>
<reference evidence="2 3" key="1">
    <citation type="submission" date="2022-12" db="EMBL/GenBank/DDBJ databases">
        <title>Genomic features and morphological characterization of a novel Knufia sp. strain isolated from spacecraft assembly facility.</title>
        <authorList>
            <person name="Teixeira M."/>
            <person name="Chander A.M."/>
            <person name="Stajich J.E."/>
            <person name="Venkateswaran K."/>
        </authorList>
    </citation>
    <scope>NUCLEOTIDE SEQUENCE [LARGE SCALE GENOMIC DNA]</scope>
    <source>
        <strain evidence="2 3">FJI-L2-BK-P2</strain>
    </source>
</reference>
<keyword evidence="3" id="KW-1185">Reference proteome</keyword>
<gene>
    <name evidence="2" type="ORF">OHC33_005302</name>
</gene>
<evidence type="ECO:0000313" key="2">
    <source>
        <dbReference type="EMBL" id="KAK5953358.1"/>
    </source>
</evidence>
<accession>A0AAN8EE30</accession>
<dbReference type="CDD" id="cd02947">
    <property type="entry name" value="TRX_family"/>
    <property type="match status" value="1"/>
</dbReference>
<evidence type="ECO:0000313" key="3">
    <source>
        <dbReference type="Proteomes" id="UP001316803"/>
    </source>
</evidence>
<dbReference type="AlphaFoldDB" id="A0AAN8EE30"/>
<comment type="caution">
    <text evidence="2">The sequence shown here is derived from an EMBL/GenBank/DDBJ whole genome shotgun (WGS) entry which is preliminary data.</text>
</comment>
<dbReference type="Proteomes" id="UP001316803">
    <property type="component" value="Unassembled WGS sequence"/>
</dbReference>
<evidence type="ECO:0008006" key="4">
    <source>
        <dbReference type="Google" id="ProtNLM"/>
    </source>
</evidence>